<dbReference type="InterPro" id="IPR020568">
    <property type="entry name" value="Ribosomal_Su5_D2-typ_SF"/>
</dbReference>
<dbReference type="Pfam" id="PF00679">
    <property type="entry name" value="EFG_C"/>
    <property type="match status" value="1"/>
</dbReference>
<dbReference type="InterPro" id="IPR004540">
    <property type="entry name" value="Transl_elong_EFG/EF2"/>
</dbReference>
<dbReference type="PANTHER" id="PTHR43261">
    <property type="entry name" value="TRANSLATION ELONGATION FACTOR G-RELATED"/>
    <property type="match status" value="1"/>
</dbReference>
<dbReference type="Gene3D" id="3.30.70.870">
    <property type="entry name" value="Elongation Factor G (Translational Gtpase), domain 3"/>
    <property type="match status" value="1"/>
</dbReference>
<dbReference type="SUPFAM" id="SSF54211">
    <property type="entry name" value="Ribosomal protein S5 domain 2-like"/>
    <property type="match status" value="1"/>
</dbReference>
<dbReference type="Pfam" id="PF03764">
    <property type="entry name" value="EFG_IV"/>
    <property type="match status" value="1"/>
</dbReference>
<keyword evidence="4" id="KW-0342">GTP-binding</keyword>
<dbReference type="Pfam" id="PF14492">
    <property type="entry name" value="EFG_III"/>
    <property type="match status" value="1"/>
</dbReference>
<gene>
    <name evidence="7" type="ORF">BHU72_06280</name>
</gene>
<dbReference type="EMBL" id="MJAT01000033">
    <property type="protein sequence ID" value="OEH85210.1"/>
    <property type="molecule type" value="Genomic_DNA"/>
</dbReference>
<dbReference type="CDD" id="cd01434">
    <property type="entry name" value="EFG_mtEFG1_IV"/>
    <property type="match status" value="1"/>
</dbReference>
<dbReference type="CDD" id="cd03713">
    <property type="entry name" value="EFG_mtEFG_C"/>
    <property type="match status" value="1"/>
</dbReference>
<keyword evidence="3" id="KW-0547">Nucleotide-binding</keyword>
<evidence type="ECO:0000256" key="1">
    <source>
        <dbReference type="ARBA" id="ARBA00005870"/>
    </source>
</evidence>
<dbReference type="AlphaFoldDB" id="A0A1E5L522"/>
<evidence type="ECO:0000256" key="3">
    <source>
        <dbReference type="ARBA" id="ARBA00022741"/>
    </source>
</evidence>
<keyword evidence="7" id="KW-0648">Protein biosynthesis</keyword>
<dbReference type="NCBIfam" id="TIGR00231">
    <property type="entry name" value="small_GTP"/>
    <property type="match status" value="1"/>
</dbReference>
<comment type="caution">
    <text evidence="7">The sequence shown here is derived from an EMBL/GenBank/DDBJ whole genome shotgun (WGS) entry which is preliminary data.</text>
</comment>
<dbReference type="InterPro" id="IPR005225">
    <property type="entry name" value="Small_GTP-bd"/>
</dbReference>
<dbReference type="FunFam" id="3.30.230.10:FF:000003">
    <property type="entry name" value="Elongation factor G"/>
    <property type="match status" value="1"/>
</dbReference>
<accession>A0A1E5L522</accession>
<dbReference type="GO" id="GO:0003746">
    <property type="term" value="F:translation elongation factor activity"/>
    <property type="evidence" value="ECO:0007669"/>
    <property type="project" value="UniProtKB-UniRule"/>
</dbReference>
<dbReference type="STRING" id="1390249.BHU72_06280"/>
<protein>
    <recommendedName>
        <fullName evidence="2 5">Elongation factor G</fullName>
    </recommendedName>
</protein>
<dbReference type="InterPro" id="IPR035647">
    <property type="entry name" value="EFG_III/V"/>
</dbReference>
<reference evidence="7 8" key="1">
    <citation type="submission" date="2016-09" db="EMBL/GenBank/DDBJ databases">
        <title>Desulfuribacillus arsenicus sp. nov., an obligately anaerobic, dissimilatory arsenic- and antimonate-reducing bacterium isolated from anoxic sediments.</title>
        <authorList>
            <person name="Abin C.A."/>
            <person name="Hollibaugh J.T."/>
        </authorList>
    </citation>
    <scope>NUCLEOTIDE SEQUENCE [LARGE SCALE GENOMIC DNA]</scope>
    <source>
        <strain evidence="7 8">MLFW-2</strain>
    </source>
</reference>
<dbReference type="NCBIfam" id="NF009891">
    <property type="entry name" value="PRK13351.1-1"/>
    <property type="match status" value="1"/>
</dbReference>
<dbReference type="PROSITE" id="PS51722">
    <property type="entry name" value="G_TR_2"/>
    <property type="match status" value="1"/>
</dbReference>
<dbReference type="InterPro" id="IPR009022">
    <property type="entry name" value="EFG_III"/>
</dbReference>
<evidence type="ECO:0000256" key="2">
    <source>
        <dbReference type="ARBA" id="ARBA00017872"/>
    </source>
</evidence>
<dbReference type="SUPFAM" id="SSF54980">
    <property type="entry name" value="EF-G C-terminal domain-like"/>
    <property type="match status" value="2"/>
</dbReference>
<dbReference type="InterPro" id="IPR041095">
    <property type="entry name" value="EFG_II"/>
</dbReference>
<keyword evidence="8" id="KW-1185">Reference proteome</keyword>
<dbReference type="Pfam" id="PF00009">
    <property type="entry name" value="GTP_EFTU"/>
    <property type="match status" value="1"/>
</dbReference>
<dbReference type="InterPro" id="IPR047872">
    <property type="entry name" value="EFG_IV"/>
</dbReference>
<evidence type="ECO:0000259" key="6">
    <source>
        <dbReference type="PROSITE" id="PS51722"/>
    </source>
</evidence>
<dbReference type="InterPro" id="IPR027417">
    <property type="entry name" value="P-loop_NTPase"/>
</dbReference>
<dbReference type="Proteomes" id="UP000095255">
    <property type="component" value="Unassembled WGS sequence"/>
</dbReference>
<dbReference type="PRINTS" id="PR00315">
    <property type="entry name" value="ELONGATNFCT"/>
</dbReference>
<dbReference type="InterPro" id="IPR005517">
    <property type="entry name" value="Transl_elong_EFG/EF2_IV"/>
</dbReference>
<dbReference type="NCBIfam" id="NF009381">
    <property type="entry name" value="PRK12740.1-5"/>
    <property type="match status" value="1"/>
</dbReference>
<dbReference type="RefSeq" id="WP_069702537.1">
    <property type="nucleotide sequence ID" value="NZ_MJAT01000033.1"/>
</dbReference>
<dbReference type="InterPro" id="IPR000795">
    <property type="entry name" value="T_Tr_GTP-bd_dom"/>
</dbReference>
<evidence type="ECO:0000256" key="5">
    <source>
        <dbReference type="NCBIfam" id="TIGR00484"/>
    </source>
</evidence>
<dbReference type="Gene3D" id="3.30.70.240">
    <property type="match status" value="1"/>
</dbReference>
<dbReference type="PANTHER" id="PTHR43261:SF6">
    <property type="entry name" value="ELONGATION FACTOR G-LIKE PROTEIN"/>
    <property type="match status" value="1"/>
</dbReference>
<dbReference type="SMART" id="SM00838">
    <property type="entry name" value="EFG_C"/>
    <property type="match status" value="1"/>
</dbReference>
<dbReference type="NCBIfam" id="TIGR00484">
    <property type="entry name" value="EF-G"/>
    <property type="match status" value="1"/>
</dbReference>
<feature type="domain" description="Tr-type G" evidence="6">
    <location>
        <begin position="7"/>
        <end position="278"/>
    </location>
</feature>
<dbReference type="SUPFAM" id="SSF52540">
    <property type="entry name" value="P-loop containing nucleoside triphosphate hydrolases"/>
    <property type="match status" value="1"/>
</dbReference>
<dbReference type="Gene3D" id="2.40.30.10">
    <property type="entry name" value="Translation factors"/>
    <property type="match status" value="1"/>
</dbReference>
<dbReference type="SMART" id="SM00889">
    <property type="entry name" value="EFG_IV"/>
    <property type="match status" value="1"/>
</dbReference>
<evidence type="ECO:0000256" key="4">
    <source>
        <dbReference type="ARBA" id="ARBA00023134"/>
    </source>
</evidence>
<dbReference type="NCBIfam" id="NF009379">
    <property type="entry name" value="PRK12740.1-3"/>
    <property type="match status" value="1"/>
</dbReference>
<organism evidence="7 8">
    <name type="scientific">Desulfuribacillus stibiiarsenatis</name>
    <dbReference type="NCBI Taxonomy" id="1390249"/>
    <lineage>
        <taxon>Bacteria</taxon>
        <taxon>Bacillati</taxon>
        <taxon>Bacillota</taxon>
        <taxon>Desulfuribacillia</taxon>
        <taxon>Desulfuribacillales</taxon>
        <taxon>Desulfuribacillaceae</taxon>
        <taxon>Desulfuribacillus</taxon>
    </lineage>
</organism>
<dbReference type="GO" id="GO:0003924">
    <property type="term" value="F:GTPase activity"/>
    <property type="evidence" value="ECO:0007669"/>
    <property type="project" value="InterPro"/>
</dbReference>
<dbReference type="InterPro" id="IPR035649">
    <property type="entry name" value="EFG_V"/>
</dbReference>
<comment type="similarity">
    <text evidence="1">Belongs to the TRAFAC class translation factor GTPase superfamily. Classic translation factor GTPase family. EF-G/EF-2 subfamily.</text>
</comment>
<keyword evidence="7" id="KW-0251">Elongation factor</keyword>
<dbReference type="Gene3D" id="3.30.230.10">
    <property type="match status" value="1"/>
</dbReference>
<dbReference type="GO" id="GO:0005525">
    <property type="term" value="F:GTP binding"/>
    <property type="evidence" value="ECO:0007669"/>
    <property type="project" value="UniProtKB-UniRule"/>
</dbReference>
<dbReference type="GO" id="GO:0032790">
    <property type="term" value="P:ribosome disassembly"/>
    <property type="evidence" value="ECO:0007669"/>
    <property type="project" value="TreeGrafter"/>
</dbReference>
<dbReference type="InterPro" id="IPR009000">
    <property type="entry name" value="Transl_B-barrel_sf"/>
</dbReference>
<dbReference type="InterPro" id="IPR000640">
    <property type="entry name" value="EFG_V-like"/>
</dbReference>
<dbReference type="CDD" id="cd04170">
    <property type="entry name" value="EF-G_bact"/>
    <property type="match status" value="1"/>
</dbReference>
<dbReference type="CDD" id="cd04088">
    <property type="entry name" value="EFG_mtEFG_II"/>
    <property type="match status" value="1"/>
</dbReference>
<dbReference type="OrthoDB" id="9804431at2"/>
<dbReference type="SUPFAM" id="SSF50447">
    <property type="entry name" value="Translation proteins"/>
    <property type="match status" value="1"/>
</dbReference>
<evidence type="ECO:0000313" key="7">
    <source>
        <dbReference type="EMBL" id="OEH85210.1"/>
    </source>
</evidence>
<dbReference type="Pfam" id="PF22042">
    <property type="entry name" value="EF-G_D2"/>
    <property type="match status" value="1"/>
</dbReference>
<proteinExistence type="inferred from homology"/>
<sequence>MKAYEADKIRNITLLGHGGSGKTSITEAALFTAKLTTRLGKTEDGNTVSDFDKEETARAISISTSLIPIEWEGYKINFLDTPGYFDFIAEAQSSIKVTGGVIITVDATSGVEVGTEKAWDMAMARNIPTFIFVNKMDRDTANFEKVLKELRETFGKKIAPFQIPLGANETFIGNVNVAKMVAWEYTGKDCIAKPIPDALLDKAHEIREMLMESVAESDEVLMDKYFGGEPFTEDEIQNGLRAGIISGSVVPVICGAANKNIGIHTMLSMITDYSPSPMDMPAKEGINPYTKQKVKRTLEFNEPFSAQVFKTIIDPYVGKISLLKMISGKLTPDTEVFNANKDEKEKISNLFILRGKQQIDVTAALAGDIVAVAKLHHTVTGDTLCSVNAPIMYSKIDISEPQLYLAIEPKAKGDEDKIHIGLTKLAEEDPSFSFARNTETKQTLIKGQGELHIKVIVSKLKSKFGVDVELSDAKVPYRETIKGTADVQGKHKKQSGGHGQYGDVKIKFEPSSEEFEFHENVFGGAVPKSYIPAVEKGLREAMEHGVLAGFPVINIKATLHDGSYHDVDSSEMAFKIAATIAFKKGIETASPVLLEPMAELKVIIPEVYMGEVMGDLNKRRGRIMGIEPQVSGDQLIIAEVPQSEVFQYATDLRSITQARGSFTSKFARYEEAPPFISEKVIAAAKNQ</sequence>
<dbReference type="FunFam" id="3.30.70.240:FF:000001">
    <property type="entry name" value="Elongation factor G"/>
    <property type="match status" value="1"/>
</dbReference>
<dbReference type="Gene3D" id="3.40.50.300">
    <property type="entry name" value="P-loop containing nucleotide triphosphate hydrolases"/>
    <property type="match status" value="1"/>
</dbReference>
<dbReference type="InterPro" id="IPR053905">
    <property type="entry name" value="EF-G-like_DII"/>
</dbReference>
<name>A0A1E5L522_9FIRM</name>
<evidence type="ECO:0000313" key="8">
    <source>
        <dbReference type="Proteomes" id="UP000095255"/>
    </source>
</evidence>
<dbReference type="CDD" id="cd16262">
    <property type="entry name" value="EFG_III"/>
    <property type="match status" value="1"/>
</dbReference>
<dbReference type="InterPro" id="IPR014721">
    <property type="entry name" value="Ribsml_uS5_D2-typ_fold_subgr"/>
</dbReference>